<keyword evidence="6" id="KW-0630">Potassium</keyword>
<keyword evidence="8" id="KW-0406">Ion transport</keyword>
<feature type="non-terminal residue" evidence="13">
    <location>
        <position position="388"/>
    </location>
</feature>
<keyword evidence="3" id="KW-0633">Potassium transport</keyword>
<keyword evidence="9" id="KW-0472">Membrane</keyword>
<evidence type="ECO:0000313" key="16">
    <source>
        <dbReference type="Proteomes" id="UP001152797"/>
    </source>
</evidence>
<evidence type="ECO:0000256" key="10">
    <source>
        <dbReference type="ARBA" id="ARBA00023303"/>
    </source>
</evidence>
<evidence type="ECO:0000313" key="13">
    <source>
        <dbReference type="EMBL" id="CAI3999986.1"/>
    </source>
</evidence>
<organism evidence="13">
    <name type="scientific">Cladocopium goreaui</name>
    <dbReference type="NCBI Taxonomy" id="2562237"/>
    <lineage>
        <taxon>Eukaryota</taxon>
        <taxon>Sar</taxon>
        <taxon>Alveolata</taxon>
        <taxon>Dinophyceae</taxon>
        <taxon>Suessiales</taxon>
        <taxon>Symbiodiniaceae</taxon>
        <taxon>Cladocopium</taxon>
    </lineage>
</organism>
<name>A0A9P1D145_9DINO</name>
<dbReference type="EMBL" id="CAMXCT010002711">
    <property type="protein sequence ID" value="CAI3999986.1"/>
    <property type="molecule type" value="Genomic_DNA"/>
</dbReference>
<dbReference type="AlphaFoldDB" id="A0A9P1D145"/>
<evidence type="ECO:0000256" key="8">
    <source>
        <dbReference type="ARBA" id="ARBA00023065"/>
    </source>
</evidence>
<evidence type="ECO:0000259" key="12">
    <source>
        <dbReference type="Pfam" id="PF22614"/>
    </source>
</evidence>
<protein>
    <submittedName>
        <fullName evidence="15">Calcium-activated potassium channel BK alpha subunit domain-containing protein</fullName>
    </submittedName>
</protein>
<comment type="caution">
    <text evidence="13">The sequence shown here is derived from an EMBL/GenBank/DDBJ whole genome shotgun (WGS) entry which is preliminary data.</text>
</comment>
<dbReference type="GO" id="GO:0016020">
    <property type="term" value="C:membrane"/>
    <property type="evidence" value="ECO:0007669"/>
    <property type="project" value="UniProtKB-SubCell"/>
</dbReference>
<dbReference type="PANTHER" id="PTHR10027">
    <property type="entry name" value="CALCIUM-ACTIVATED POTASSIUM CHANNEL ALPHA CHAIN"/>
    <property type="match status" value="1"/>
</dbReference>
<dbReference type="OrthoDB" id="425373at2759"/>
<gene>
    <name evidence="13" type="ORF">C1SCF055_LOCUS26142</name>
</gene>
<dbReference type="InterPro" id="IPR047871">
    <property type="entry name" value="K_chnl_Slo-like"/>
</dbReference>
<dbReference type="GO" id="GO:0005267">
    <property type="term" value="F:potassium channel activity"/>
    <property type="evidence" value="ECO:0007669"/>
    <property type="project" value="UniProtKB-KW"/>
</dbReference>
<evidence type="ECO:0000256" key="9">
    <source>
        <dbReference type="ARBA" id="ARBA00023136"/>
    </source>
</evidence>
<proteinExistence type="predicted"/>
<accession>A0A9P1D145</accession>
<keyword evidence="16" id="KW-1185">Reference proteome</keyword>
<keyword evidence="10 15" id="KW-0407">Ion channel</keyword>
<feature type="domain" description="RCK N-terminal" evidence="12">
    <location>
        <begin position="157"/>
        <end position="280"/>
    </location>
</feature>
<evidence type="ECO:0000256" key="5">
    <source>
        <dbReference type="ARBA" id="ARBA00022826"/>
    </source>
</evidence>
<evidence type="ECO:0000256" key="3">
    <source>
        <dbReference type="ARBA" id="ARBA00022538"/>
    </source>
</evidence>
<evidence type="ECO:0000256" key="11">
    <source>
        <dbReference type="SAM" id="Coils"/>
    </source>
</evidence>
<keyword evidence="7" id="KW-1133">Transmembrane helix</keyword>
<feature type="coiled-coil region" evidence="11">
    <location>
        <begin position="110"/>
        <end position="140"/>
    </location>
</feature>
<reference evidence="13" key="1">
    <citation type="submission" date="2022-10" db="EMBL/GenBank/DDBJ databases">
        <authorList>
            <person name="Chen Y."/>
            <person name="Dougan E. K."/>
            <person name="Chan C."/>
            <person name="Rhodes N."/>
            <person name="Thang M."/>
        </authorList>
    </citation>
    <scope>NUCLEOTIDE SEQUENCE</scope>
</reference>
<reference evidence="14" key="2">
    <citation type="submission" date="2024-04" db="EMBL/GenBank/DDBJ databases">
        <authorList>
            <person name="Chen Y."/>
            <person name="Shah S."/>
            <person name="Dougan E. K."/>
            <person name="Thang M."/>
            <person name="Chan C."/>
        </authorList>
    </citation>
    <scope>NUCLEOTIDE SEQUENCE [LARGE SCALE GENOMIC DNA]</scope>
</reference>
<evidence type="ECO:0000313" key="14">
    <source>
        <dbReference type="EMBL" id="CAL1153361.1"/>
    </source>
</evidence>
<evidence type="ECO:0000256" key="1">
    <source>
        <dbReference type="ARBA" id="ARBA00004141"/>
    </source>
</evidence>
<keyword evidence="2" id="KW-0813">Transport</keyword>
<keyword evidence="4" id="KW-0812">Transmembrane</keyword>
<dbReference type="PANTHER" id="PTHR10027:SF10">
    <property type="entry name" value="SLOWPOKE 2, ISOFORM D"/>
    <property type="match status" value="1"/>
</dbReference>
<dbReference type="EMBL" id="CAMXCT030002711">
    <property type="protein sequence ID" value="CAL4787298.1"/>
    <property type="molecule type" value="Genomic_DNA"/>
</dbReference>
<comment type="subcellular location">
    <subcellularLocation>
        <location evidence="1">Membrane</location>
        <topology evidence="1">Multi-pass membrane protein</topology>
    </subcellularLocation>
</comment>
<keyword evidence="11" id="KW-0175">Coiled coil</keyword>
<evidence type="ECO:0000313" key="15">
    <source>
        <dbReference type="EMBL" id="CAL4787298.1"/>
    </source>
</evidence>
<dbReference type="EMBL" id="CAMXCT020002711">
    <property type="protein sequence ID" value="CAL1153361.1"/>
    <property type="molecule type" value="Genomic_DNA"/>
</dbReference>
<keyword evidence="5" id="KW-0631">Potassium channel</keyword>
<evidence type="ECO:0000256" key="2">
    <source>
        <dbReference type="ARBA" id="ARBA00022448"/>
    </source>
</evidence>
<evidence type="ECO:0000256" key="7">
    <source>
        <dbReference type="ARBA" id="ARBA00022989"/>
    </source>
</evidence>
<dbReference type="Proteomes" id="UP001152797">
    <property type="component" value="Unassembled WGS sequence"/>
</dbReference>
<dbReference type="Pfam" id="PF22614">
    <property type="entry name" value="Slo-like_RCK"/>
    <property type="match status" value="1"/>
</dbReference>
<evidence type="ECO:0000256" key="4">
    <source>
        <dbReference type="ARBA" id="ARBA00022692"/>
    </source>
</evidence>
<sequence length="388" mass="43119">MALGKKKKEDTLRMLAMTPQGDDQLTKGPLDMKEKAGEMMEIKKDMDEQYEKIMLHIKKRFLEKGLHPDLVAGATHTKPFERRFPRSHGAKQVQEELGLDDEDDKKGVLGKVANAALDKYEKKKQELEKLEALLERCRRDALGERKPPKSLKTSGGHVLVCLVGDTEVSSIPVGSSRLTGACIGIEHFMKSLRDDRLELNQDSQPSVLFLGELQPVDWHKICHLERVWFLSGSPLRAEDLMRAGLDTCSTVVIARMHSGTVGKVTKTADARVVLAATMAAYMLPFDRVTPIVTDHAYPGSCELLPPERVFIEEGPLLSTAMVGPPPELPQALTALLRGAKALARSIGLDGKPPPIIDVASLDGGIYQEKYEDMEIHDIKYHPRYMRGQ</sequence>
<evidence type="ECO:0000256" key="6">
    <source>
        <dbReference type="ARBA" id="ARBA00022958"/>
    </source>
</evidence>
<dbReference type="InterPro" id="IPR003148">
    <property type="entry name" value="RCK_N"/>
</dbReference>